<proteinExistence type="predicted"/>
<evidence type="ECO:0000313" key="1">
    <source>
        <dbReference type="EMBL" id="QGH72101.1"/>
    </source>
</evidence>
<reference evidence="1 2" key="1">
    <citation type="submission" date="2019-11" db="EMBL/GenBank/DDBJ databases">
        <authorList>
            <person name="Lewis R."/>
            <person name="Clooney A.G."/>
            <person name="Stockdale S.R."/>
            <person name="Buttimer C."/>
            <person name="Draper L.A."/>
            <person name="Ross R.P."/>
            <person name="Hill C."/>
        </authorList>
    </citation>
    <scope>NUCLEOTIDE SEQUENCE [LARGE SCALE GENOMIC DNA]</scope>
</reference>
<sequence>MAWLKRSYKRDWLQRSPMLNTISYRHELSNITTWEVKPESIEKDPNKRTWADDYYPREVIHTTFELIFSIGSEIVKIHASDFIGASDSLKDYTRKLELLRNIVQRFMNEYRPFHDMDKAFIIKEFLNPGEGPTAIYTSTVAISTSTTHGFFFEIASCDDKARLYVEKEKDFLELLIKLTKFLTAAITDAKTTMDTYKGRL</sequence>
<keyword evidence="2" id="KW-1185">Reference proteome</keyword>
<evidence type="ECO:0000313" key="2">
    <source>
        <dbReference type="Proteomes" id="UP000464669"/>
    </source>
</evidence>
<accession>A0A6B7ZG37</accession>
<dbReference type="EMBL" id="MN642089">
    <property type="protein sequence ID" value="QGH72101.1"/>
    <property type="molecule type" value="Genomic_DNA"/>
</dbReference>
<dbReference type="Proteomes" id="UP000464669">
    <property type="component" value="Segment"/>
</dbReference>
<gene>
    <name evidence="1" type="ORF">N1M2_238</name>
</gene>
<organism evidence="1 2">
    <name type="scientific">Klebsiella phage N1M2</name>
    <dbReference type="NCBI Taxonomy" id="2664939"/>
    <lineage>
        <taxon>Viruses</taxon>
        <taxon>Duplodnaviria</taxon>
        <taxon>Heunggongvirae</taxon>
        <taxon>Uroviricota</taxon>
        <taxon>Caudoviricetes</taxon>
        <taxon>Chimalliviridae</taxon>
        <taxon>Nimduovirus</taxon>
        <taxon>Nimduovirus N1M2</taxon>
    </lineage>
</organism>
<protein>
    <submittedName>
        <fullName evidence="1">Uncharacterized protein</fullName>
    </submittedName>
</protein>
<name>A0A6B7ZG37_9CAUD</name>